<dbReference type="SUPFAM" id="SSF52540">
    <property type="entry name" value="P-loop containing nucleoside triphosphate hydrolases"/>
    <property type="match status" value="1"/>
</dbReference>
<dbReference type="InterPro" id="IPR030381">
    <property type="entry name" value="G_DYNAMIN_dom"/>
</dbReference>
<dbReference type="GO" id="GO:0005737">
    <property type="term" value="C:cytoplasm"/>
    <property type="evidence" value="ECO:0007669"/>
    <property type="project" value="TreeGrafter"/>
</dbReference>
<dbReference type="GO" id="GO:0016020">
    <property type="term" value="C:membrane"/>
    <property type="evidence" value="ECO:0007669"/>
    <property type="project" value="TreeGrafter"/>
</dbReference>
<proteinExistence type="predicted"/>
<sequence length="198" mass="21325">MAGSRKVKVVKQSDNSLAFNHAELVQVQPLAVVAPIVSSYNEKIRPVLDVVENLGRLNVAKEGIQLPTIVVVGDQSCGKSSVLESLAGISLPRRQGICTRVPLIMRLQNHSLPKPAELVLEFNDKTSRTDEANVSDAINNATDELVGGGKGISNHPLTLIVKENGVPDLTMADLPGITRVPVHGQPENVYDQIKDIIM</sequence>
<dbReference type="STRING" id="3871.A0A4P1RWE6"/>
<dbReference type="PROSITE" id="PS51718">
    <property type="entry name" value="G_DYNAMIN_2"/>
    <property type="match status" value="1"/>
</dbReference>
<dbReference type="Gene3D" id="3.40.50.300">
    <property type="entry name" value="P-loop containing nucleotide triphosphate hydrolases"/>
    <property type="match status" value="1"/>
</dbReference>
<dbReference type="AlphaFoldDB" id="A0A4P1RWE6"/>
<dbReference type="SMART" id="SM00053">
    <property type="entry name" value="DYNc"/>
    <property type="match status" value="1"/>
</dbReference>
<reference evidence="2 3" key="1">
    <citation type="journal article" date="2017" name="Plant Biotechnol. J.">
        <title>A comprehensive draft genome sequence for lupin (Lupinus angustifolius), an emerging health food: insights into plant-microbe interactions and legume evolution.</title>
        <authorList>
            <person name="Hane J.K."/>
            <person name="Ming Y."/>
            <person name="Kamphuis L.G."/>
            <person name="Nelson M.N."/>
            <person name="Garg G."/>
            <person name="Atkins C.A."/>
            <person name="Bayer P.E."/>
            <person name="Bravo A."/>
            <person name="Bringans S."/>
            <person name="Cannon S."/>
            <person name="Edwards D."/>
            <person name="Foley R."/>
            <person name="Gao L.L."/>
            <person name="Harrison M.J."/>
            <person name="Huang W."/>
            <person name="Hurgobin B."/>
            <person name="Li S."/>
            <person name="Liu C.W."/>
            <person name="McGrath A."/>
            <person name="Morahan G."/>
            <person name="Murray J."/>
            <person name="Weller J."/>
            <person name="Jian J."/>
            <person name="Singh K.B."/>
        </authorList>
    </citation>
    <scope>NUCLEOTIDE SEQUENCE [LARGE SCALE GENOMIC DNA]</scope>
    <source>
        <strain evidence="3">cv. Tanjil</strain>
        <tissue evidence="2">Whole plant</tissue>
    </source>
</reference>
<evidence type="ECO:0000313" key="2">
    <source>
        <dbReference type="EMBL" id="OIW19256.1"/>
    </source>
</evidence>
<name>A0A4P1RWE6_LUPAN</name>
<dbReference type="GO" id="GO:0008017">
    <property type="term" value="F:microtubule binding"/>
    <property type="evidence" value="ECO:0007669"/>
    <property type="project" value="TreeGrafter"/>
</dbReference>
<dbReference type="PANTHER" id="PTHR11566:SF173">
    <property type="entry name" value="DYNAMIN-RELATED PROTEIN 4C"/>
    <property type="match status" value="1"/>
</dbReference>
<dbReference type="Pfam" id="PF00350">
    <property type="entry name" value="Dynamin_N"/>
    <property type="match status" value="1"/>
</dbReference>
<dbReference type="GO" id="GO:0005874">
    <property type="term" value="C:microtubule"/>
    <property type="evidence" value="ECO:0007669"/>
    <property type="project" value="TreeGrafter"/>
</dbReference>
<dbReference type="GO" id="GO:0003924">
    <property type="term" value="F:GTPase activity"/>
    <property type="evidence" value="ECO:0007669"/>
    <property type="project" value="InterPro"/>
</dbReference>
<dbReference type="GO" id="GO:0005525">
    <property type="term" value="F:GTP binding"/>
    <property type="evidence" value="ECO:0007669"/>
    <property type="project" value="InterPro"/>
</dbReference>
<dbReference type="Proteomes" id="UP000188354">
    <property type="component" value="Chromosome LG01"/>
</dbReference>
<dbReference type="InterPro" id="IPR022812">
    <property type="entry name" value="Dynamin"/>
</dbReference>
<organism evidence="2 3">
    <name type="scientific">Lupinus angustifolius</name>
    <name type="common">Narrow-leaved blue lupine</name>
    <dbReference type="NCBI Taxonomy" id="3871"/>
    <lineage>
        <taxon>Eukaryota</taxon>
        <taxon>Viridiplantae</taxon>
        <taxon>Streptophyta</taxon>
        <taxon>Embryophyta</taxon>
        <taxon>Tracheophyta</taxon>
        <taxon>Spermatophyta</taxon>
        <taxon>Magnoliopsida</taxon>
        <taxon>eudicotyledons</taxon>
        <taxon>Gunneridae</taxon>
        <taxon>Pentapetalae</taxon>
        <taxon>rosids</taxon>
        <taxon>fabids</taxon>
        <taxon>Fabales</taxon>
        <taxon>Fabaceae</taxon>
        <taxon>Papilionoideae</taxon>
        <taxon>50 kb inversion clade</taxon>
        <taxon>genistoids sensu lato</taxon>
        <taxon>core genistoids</taxon>
        <taxon>Genisteae</taxon>
        <taxon>Lupinus</taxon>
    </lineage>
</organism>
<dbReference type="InterPro" id="IPR027417">
    <property type="entry name" value="P-loop_NTPase"/>
</dbReference>
<dbReference type="PRINTS" id="PR00195">
    <property type="entry name" value="DYNAMIN"/>
</dbReference>
<accession>A0A4P1RWE6</accession>
<feature type="domain" description="Dynamin-type G" evidence="1">
    <location>
        <begin position="63"/>
        <end position="198"/>
    </location>
</feature>
<dbReference type="Gramene" id="OIW19256">
    <property type="protein sequence ID" value="OIW19256"/>
    <property type="gene ID" value="TanjilG_20381"/>
</dbReference>
<dbReference type="EMBL" id="CM007361">
    <property type="protein sequence ID" value="OIW19256.1"/>
    <property type="molecule type" value="Genomic_DNA"/>
</dbReference>
<dbReference type="PANTHER" id="PTHR11566">
    <property type="entry name" value="DYNAMIN"/>
    <property type="match status" value="1"/>
</dbReference>
<evidence type="ECO:0000313" key="3">
    <source>
        <dbReference type="Proteomes" id="UP000188354"/>
    </source>
</evidence>
<evidence type="ECO:0000259" key="1">
    <source>
        <dbReference type="PROSITE" id="PS51718"/>
    </source>
</evidence>
<dbReference type="InterPro" id="IPR045063">
    <property type="entry name" value="Dynamin_N"/>
</dbReference>
<dbReference type="InterPro" id="IPR001401">
    <property type="entry name" value="Dynamin_GTPase"/>
</dbReference>
<gene>
    <name evidence="2" type="ORF">TanjilG_20381</name>
</gene>
<protein>
    <recommendedName>
        <fullName evidence="1">Dynamin-type G domain-containing protein</fullName>
    </recommendedName>
</protein>
<keyword evidence="3" id="KW-1185">Reference proteome</keyword>